<dbReference type="GO" id="GO:0043565">
    <property type="term" value="F:sequence-specific DNA binding"/>
    <property type="evidence" value="ECO:0007669"/>
    <property type="project" value="TreeGrafter"/>
</dbReference>
<evidence type="ECO:0000256" key="1">
    <source>
        <dbReference type="ARBA" id="ARBA00009437"/>
    </source>
</evidence>
<dbReference type="RefSeq" id="WP_198884693.1">
    <property type="nucleotide sequence ID" value="NZ_JAEKJA010000040.1"/>
</dbReference>
<evidence type="ECO:0000313" key="7">
    <source>
        <dbReference type="Proteomes" id="UP000609531"/>
    </source>
</evidence>
<dbReference type="Pfam" id="PF03466">
    <property type="entry name" value="LysR_substrate"/>
    <property type="match status" value="1"/>
</dbReference>
<dbReference type="InterPro" id="IPR058163">
    <property type="entry name" value="LysR-type_TF_proteobact-type"/>
</dbReference>
<feature type="domain" description="HTH lysR-type" evidence="5">
    <location>
        <begin position="8"/>
        <end position="65"/>
    </location>
</feature>
<reference evidence="6" key="1">
    <citation type="submission" date="2020-12" db="EMBL/GenBank/DDBJ databases">
        <title>Bacterial taxonomy.</title>
        <authorList>
            <person name="Pan X."/>
        </authorList>
    </citation>
    <scope>NUCLEOTIDE SEQUENCE</scope>
    <source>
        <strain evidence="6">B2012</strain>
    </source>
</reference>
<dbReference type="PROSITE" id="PS50931">
    <property type="entry name" value="HTH_LYSR"/>
    <property type="match status" value="1"/>
</dbReference>
<proteinExistence type="inferred from homology"/>
<organism evidence="6 7">
    <name type="scientific">Acuticoccus mangrovi</name>
    <dbReference type="NCBI Taxonomy" id="2796142"/>
    <lineage>
        <taxon>Bacteria</taxon>
        <taxon>Pseudomonadati</taxon>
        <taxon>Pseudomonadota</taxon>
        <taxon>Alphaproteobacteria</taxon>
        <taxon>Hyphomicrobiales</taxon>
        <taxon>Amorphaceae</taxon>
        <taxon>Acuticoccus</taxon>
    </lineage>
</organism>
<protein>
    <submittedName>
        <fullName evidence="6">LysR family transcriptional regulator</fullName>
    </submittedName>
</protein>
<evidence type="ECO:0000256" key="4">
    <source>
        <dbReference type="ARBA" id="ARBA00023163"/>
    </source>
</evidence>
<dbReference type="PANTHER" id="PTHR30537">
    <property type="entry name" value="HTH-TYPE TRANSCRIPTIONAL REGULATOR"/>
    <property type="match status" value="1"/>
</dbReference>
<dbReference type="InterPro" id="IPR036388">
    <property type="entry name" value="WH-like_DNA-bd_sf"/>
</dbReference>
<comment type="similarity">
    <text evidence="1">Belongs to the LysR transcriptional regulatory family.</text>
</comment>
<dbReference type="SUPFAM" id="SSF53850">
    <property type="entry name" value="Periplasmic binding protein-like II"/>
    <property type="match status" value="1"/>
</dbReference>
<keyword evidence="3" id="KW-0238">DNA-binding</keyword>
<evidence type="ECO:0000256" key="2">
    <source>
        <dbReference type="ARBA" id="ARBA00023015"/>
    </source>
</evidence>
<comment type="caution">
    <text evidence="6">The sequence shown here is derived from an EMBL/GenBank/DDBJ whole genome shotgun (WGS) entry which is preliminary data.</text>
</comment>
<dbReference type="SUPFAM" id="SSF46785">
    <property type="entry name" value="Winged helix' DNA-binding domain"/>
    <property type="match status" value="1"/>
</dbReference>
<dbReference type="EMBL" id="JAEKJA010000040">
    <property type="protein sequence ID" value="MBJ3778793.1"/>
    <property type="molecule type" value="Genomic_DNA"/>
</dbReference>
<dbReference type="Gene3D" id="1.10.10.10">
    <property type="entry name" value="Winged helix-like DNA-binding domain superfamily/Winged helix DNA-binding domain"/>
    <property type="match status" value="1"/>
</dbReference>
<sequence>MPDRTKSLSWDDFRLIGAIAEEGSLAAAAAKLSLNHSTVFRRLAQIEAAVGVSLFERGRAGYTATPAGEDMAGVADEMARGIAGFVSRVEHHEMAPAGDLRVATSDTLLVDLLTPVLVDFRNAFPAIRVEVALGNHSVNLSRRDADVAIRATAKPPDTLVGRRIADIAFALYGARSVERCDVENANWVLPCDDLSGLAFVAALRGQIPAERIGYQVNSILGLAEAIELGAGIGYLPCFIGDARPAMVRLAAPEETFVSSLWLLTHADLRRTPRVRAFLDFVGGRLNALRSFLSGEGIDRNRGAADDRTGAP</sequence>
<evidence type="ECO:0000313" key="6">
    <source>
        <dbReference type="EMBL" id="MBJ3778793.1"/>
    </source>
</evidence>
<dbReference type="AlphaFoldDB" id="A0A934IUG4"/>
<keyword evidence="4" id="KW-0804">Transcription</keyword>
<name>A0A934IUG4_9HYPH</name>
<dbReference type="GO" id="GO:0006351">
    <property type="term" value="P:DNA-templated transcription"/>
    <property type="evidence" value="ECO:0007669"/>
    <property type="project" value="TreeGrafter"/>
</dbReference>
<dbReference type="PANTHER" id="PTHR30537:SF3">
    <property type="entry name" value="TRANSCRIPTIONAL REGULATORY PROTEIN"/>
    <property type="match status" value="1"/>
</dbReference>
<keyword evidence="2" id="KW-0805">Transcription regulation</keyword>
<evidence type="ECO:0000259" key="5">
    <source>
        <dbReference type="PROSITE" id="PS50931"/>
    </source>
</evidence>
<dbReference type="InterPro" id="IPR005119">
    <property type="entry name" value="LysR_subst-bd"/>
</dbReference>
<evidence type="ECO:0000256" key="3">
    <source>
        <dbReference type="ARBA" id="ARBA00023125"/>
    </source>
</evidence>
<keyword evidence="7" id="KW-1185">Reference proteome</keyword>
<dbReference type="InterPro" id="IPR036390">
    <property type="entry name" value="WH_DNA-bd_sf"/>
</dbReference>
<dbReference type="Proteomes" id="UP000609531">
    <property type="component" value="Unassembled WGS sequence"/>
</dbReference>
<gene>
    <name evidence="6" type="ORF">JCR33_24040</name>
</gene>
<accession>A0A934IUG4</accession>
<dbReference type="Pfam" id="PF00126">
    <property type="entry name" value="HTH_1"/>
    <property type="match status" value="1"/>
</dbReference>
<dbReference type="GO" id="GO:0003700">
    <property type="term" value="F:DNA-binding transcription factor activity"/>
    <property type="evidence" value="ECO:0007669"/>
    <property type="project" value="InterPro"/>
</dbReference>
<dbReference type="InterPro" id="IPR000847">
    <property type="entry name" value="LysR_HTH_N"/>
</dbReference>
<dbReference type="Gene3D" id="3.40.190.290">
    <property type="match status" value="1"/>
</dbReference>